<dbReference type="Proteomes" id="UP000095085">
    <property type="component" value="Unassembled WGS sequence"/>
</dbReference>
<organism evidence="1 2">
    <name type="scientific">Hyphopichia burtonii NRRL Y-1933</name>
    <dbReference type="NCBI Taxonomy" id="984485"/>
    <lineage>
        <taxon>Eukaryota</taxon>
        <taxon>Fungi</taxon>
        <taxon>Dikarya</taxon>
        <taxon>Ascomycota</taxon>
        <taxon>Saccharomycotina</taxon>
        <taxon>Pichiomycetes</taxon>
        <taxon>Debaryomycetaceae</taxon>
        <taxon>Hyphopichia</taxon>
    </lineage>
</organism>
<name>A0A1E4RJY5_9ASCO</name>
<accession>A0A1E4RJY5</accession>
<keyword evidence="2" id="KW-1185">Reference proteome</keyword>
<evidence type="ECO:0000313" key="1">
    <source>
        <dbReference type="EMBL" id="ODV67521.1"/>
    </source>
</evidence>
<proteinExistence type="predicted"/>
<dbReference type="STRING" id="984485.A0A1E4RJY5"/>
<dbReference type="EMBL" id="KV454540">
    <property type="protein sequence ID" value="ODV67521.1"/>
    <property type="molecule type" value="Genomic_DNA"/>
</dbReference>
<dbReference type="AlphaFoldDB" id="A0A1E4RJY5"/>
<dbReference type="OrthoDB" id="4020988at2759"/>
<sequence length="630" mass="72963">MLALNAMSNHTLSITTVSPCGTYIARVSSTEASLEIFRVPENPNAAVKDLYRSYGLSQDIENYVGKQKDRIRITQLKWEELDEATSTADKIALVIETYSLLLVYDIRKSTEPIVIEQSPEEGIEDFQWIPPPIGEKKQNEEVGAYTNSKQIALYTKNRLELKVYSVDCTHILFTIPKPVSLKPIIRPNLNNQIWSVIAEPYLEKNTNVMKVALADTKPIIYHFYNSGLQSQVLYQFRLPTQYLTLPSLSWSPSSKWFMYFGEPLFGYSLQVYNLMGINHKSTKAFDHVGHAMLQLDWATENIQDHPVYFGSIKYISRWIKANESEKIDESIIISTKTEDGKIEIMIVSMESFKITSHWTLPDTPIENIWSQNNDTKYRKIFPLTPITLQDNKLHDVFTDAKGLVLFQFDFFIYIYKTTKGAKIEIEWQLIDVIQTQTRILNIDYKEHNDQRKIFITTEDHIAVYDEITRLVRCIHTNKHKIKDVFIFQTGEKVKFIITDNTSSFPGSSVAHWHMTLFTIETEKANVADNIKDFDRLNDGSSTIVSTNYEDDSNAEIMKKYQYKEDDSRVVGLMRDVQHSEWGQAARKRRSRISEGRLGILLRVYGRNQRNELTSDDITDTFNLNKRKSRN</sequence>
<dbReference type="RefSeq" id="XP_020076588.1">
    <property type="nucleotide sequence ID" value="XM_020222980.1"/>
</dbReference>
<evidence type="ECO:0000313" key="2">
    <source>
        <dbReference type="Proteomes" id="UP000095085"/>
    </source>
</evidence>
<gene>
    <name evidence="1" type="ORF">HYPBUDRAFT_196296</name>
</gene>
<dbReference type="GeneID" id="30997529"/>
<reference evidence="2" key="1">
    <citation type="submission" date="2016-05" db="EMBL/GenBank/DDBJ databases">
        <title>Comparative genomics of biotechnologically important yeasts.</title>
        <authorList>
            <consortium name="DOE Joint Genome Institute"/>
            <person name="Riley R."/>
            <person name="Haridas S."/>
            <person name="Wolfe K.H."/>
            <person name="Lopes M.R."/>
            <person name="Hittinger C.T."/>
            <person name="Goker M."/>
            <person name="Salamov A."/>
            <person name="Wisecaver J."/>
            <person name="Long T.M."/>
            <person name="Aerts A.L."/>
            <person name="Barry K."/>
            <person name="Choi C."/>
            <person name="Clum A."/>
            <person name="Coughlan A.Y."/>
            <person name="Deshpande S."/>
            <person name="Douglass A.P."/>
            <person name="Hanson S.J."/>
            <person name="Klenk H.-P."/>
            <person name="Labutti K."/>
            <person name="Lapidus A."/>
            <person name="Lindquist E."/>
            <person name="Lipzen A."/>
            <person name="Meier-Kolthoff J.P."/>
            <person name="Ohm R.A."/>
            <person name="Otillar R.P."/>
            <person name="Pangilinan J."/>
            <person name="Peng Y."/>
            <person name="Rokas A."/>
            <person name="Rosa C.A."/>
            <person name="Scheuner C."/>
            <person name="Sibirny A.A."/>
            <person name="Slot J.C."/>
            <person name="Stielow J.B."/>
            <person name="Sun H."/>
            <person name="Kurtzman C.P."/>
            <person name="Blackwell M."/>
            <person name="Grigoriev I.V."/>
            <person name="Jeffries T.W."/>
        </authorList>
    </citation>
    <scope>NUCLEOTIDE SEQUENCE [LARGE SCALE GENOMIC DNA]</scope>
    <source>
        <strain evidence="2">NRRL Y-1933</strain>
    </source>
</reference>
<evidence type="ECO:0008006" key="3">
    <source>
        <dbReference type="Google" id="ProtNLM"/>
    </source>
</evidence>
<protein>
    <recommendedName>
        <fullName evidence="3">WD40 repeat-like protein</fullName>
    </recommendedName>
</protein>